<dbReference type="SUPFAM" id="SSF57667">
    <property type="entry name" value="beta-beta-alpha zinc fingers"/>
    <property type="match status" value="1"/>
</dbReference>
<dbReference type="PROSITE" id="PS50808">
    <property type="entry name" value="ZF_BED"/>
    <property type="match status" value="1"/>
</dbReference>
<keyword evidence="3" id="KW-0862">Zinc</keyword>
<dbReference type="GO" id="GO:0006357">
    <property type="term" value="P:regulation of transcription by RNA polymerase II"/>
    <property type="evidence" value="ECO:0007669"/>
    <property type="project" value="TreeGrafter"/>
</dbReference>
<dbReference type="Proteomes" id="UP000289340">
    <property type="component" value="Chromosome 3"/>
</dbReference>
<dbReference type="InterPro" id="IPR053031">
    <property type="entry name" value="Cuticle_assoc_protein"/>
</dbReference>
<dbReference type="AlphaFoldDB" id="A0A445L9U4"/>
<dbReference type="PANTHER" id="PTHR34396">
    <property type="entry name" value="OS03G0264950 PROTEIN-RELATED"/>
    <property type="match status" value="1"/>
</dbReference>
<proteinExistence type="predicted"/>
<keyword evidence="1" id="KW-0479">Metal-binding</keyword>
<dbReference type="InterPro" id="IPR003656">
    <property type="entry name" value="Znf_BED"/>
</dbReference>
<evidence type="ECO:0000259" key="5">
    <source>
        <dbReference type="PROSITE" id="PS50808"/>
    </source>
</evidence>
<accession>A0A445L9U4</accession>
<feature type="domain" description="BED-type" evidence="5">
    <location>
        <begin position="303"/>
        <end position="359"/>
    </location>
</feature>
<dbReference type="InterPro" id="IPR036236">
    <property type="entry name" value="Znf_C2H2_sf"/>
</dbReference>
<evidence type="ECO:0000256" key="4">
    <source>
        <dbReference type="PROSITE-ProRule" id="PRU00027"/>
    </source>
</evidence>
<dbReference type="PANTHER" id="PTHR34396:SF22">
    <property type="entry name" value="ZINC FINGER BED DOMAIN-CONTAINING PROTEIN DAYSLEEPER-LIKE"/>
    <property type="match status" value="1"/>
</dbReference>
<dbReference type="Pfam" id="PF02892">
    <property type="entry name" value="zf-BED"/>
    <property type="match status" value="1"/>
</dbReference>
<name>A0A445L9U4_GLYSO</name>
<evidence type="ECO:0000256" key="3">
    <source>
        <dbReference type="ARBA" id="ARBA00022833"/>
    </source>
</evidence>
<dbReference type="GO" id="GO:1990837">
    <property type="term" value="F:sequence-specific double-stranded DNA binding"/>
    <property type="evidence" value="ECO:0007669"/>
    <property type="project" value="TreeGrafter"/>
</dbReference>
<sequence length="447" mass="49916">MREGNSDVYGFLEPQSIQRFGQSQFDSESYIKSWMHSSKCDVYLGAYLNGALKGLDDNPQPKSKAAARWIVVKYFNDARPLGQERLKLLRTWKMAEVVLEGVLGHLSSPVGKELGLFLGFDQDLERLTSYKIGRSLNLYWLVGQKGASILLTTPLAKMNLEKLQVSRCMIMHNLFQKRFVALQIGCLDGSAVSDKVNLELDSEGRGTVADVVMEATADGDMGDLLGADVGCTEGGELARIKIGVDVVHPLMMMSSPLEISEPIASTHTNDNEVNVQVPADSTQVEANNQENEHQEAVVGRKRKKTSVVWNDFDEMEISHGVKKAVCRYCKSKFATGGIGSSTTHLKRHSNSCIQKKAKTTAESRQPTIPFQPSNSNNPFMIPGVRYSNEKMREIIAIAIMVHEYPFSVVEDSIWMWAFQYANPDFHKITHKIARNDCLALFEMEKKT</sequence>
<evidence type="ECO:0000313" key="6">
    <source>
        <dbReference type="EMBL" id="RZC19879.1"/>
    </source>
</evidence>
<dbReference type="SMART" id="SM00614">
    <property type="entry name" value="ZnF_BED"/>
    <property type="match status" value="1"/>
</dbReference>
<evidence type="ECO:0000256" key="1">
    <source>
        <dbReference type="ARBA" id="ARBA00022723"/>
    </source>
</evidence>
<evidence type="ECO:0000256" key="2">
    <source>
        <dbReference type="ARBA" id="ARBA00022771"/>
    </source>
</evidence>
<organism evidence="6 7">
    <name type="scientific">Glycine soja</name>
    <name type="common">Wild soybean</name>
    <dbReference type="NCBI Taxonomy" id="3848"/>
    <lineage>
        <taxon>Eukaryota</taxon>
        <taxon>Viridiplantae</taxon>
        <taxon>Streptophyta</taxon>
        <taxon>Embryophyta</taxon>
        <taxon>Tracheophyta</taxon>
        <taxon>Spermatophyta</taxon>
        <taxon>Magnoliopsida</taxon>
        <taxon>eudicotyledons</taxon>
        <taxon>Gunneridae</taxon>
        <taxon>Pentapetalae</taxon>
        <taxon>rosids</taxon>
        <taxon>fabids</taxon>
        <taxon>Fabales</taxon>
        <taxon>Fabaceae</taxon>
        <taxon>Papilionoideae</taxon>
        <taxon>50 kb inversion clade</taxon>
        <taxon>NPAAA clade</taxon>
        <taxon>indigoferoid/millettioid clade</taxon>
        <taxon>Phaseoleae</taxon>
        <taxon>Glycine</taxon>
        <taxon>Glycine subgen. Soja</taxon>
    </lineage>
</organism>
<evidence type="ECO:0000313" key="7">
    <source>
        <dbReference type="Proteomes" id="UP000289340"/>
    </source>
</evidence>
<gene>
    <name evidence="6" type="ORF">D0Y65_006639</name>
</gene>
<keyword evidence="7" id="KW-1185">Reference proteome</keyword>
<dbReference type="GO" id="GO:0008270">
    <property type="term" value="F:zinc ion binding"/>
    <property type="evidence" value="ECO:0007669"/>
    <property type="project" value="UniProtKB-KW"/>
</dbReference>
<comment type="caution">
    <text evidence="6">The sequence shown here is derived from an EMBL/GenBank/DDBJ whole genome shotgun (WGS) entry which is preliminary data.</text>
</comment>
<reference evidence="6 7" key="1">
    <citation type="submission" date="2018-09" db="EMBL/GenBank/DDBJ databases">
        <title>A high-quality reference genome of wild soybean provides a powerful tool to mine soybean genomes.</title>
        <authorList>
            <person name="Xie M."/>
            <person name="Chung C.Y.L."/>
            <person name="Li M.-W."/>
            <person name="Wong F.-L."/>
            <person name="Chan T.-F."/>
            <person name="Lam H.-M."/>
        </authorList>
    </citation>
    <scope>NUCLEOTIDE SEQUENCE [LARGE SCALE GENOMIC DNA]</scope>
    <source>
        <strain evidence="7">cv. W05</strain>
        <tissue evidence="6">Hypocotyl of etiolated seedlings</tissue>
    </source>
</reference>
<keyword evidence="2 4" id="KW-0863">Zinc-finger</keyword>
<dbReference type="GO" id="GO:0005634">
    <property type="term" value="C:nucleus"/>
    <property type="evidence" value="ECO:0007669"/>
    <property type="project" value="TreeGrafter"/>
</dbReference>
<protein>
    <submittedName>
        <fullName evidence="6">Zinc finger BED domain-containing protein DAYSLEEPER</fullName>
    </submittedName>
</protein>
<dbReference type="EMBL" id="QZWG01000003">
    <property type="protein sequence ID" value="RZC19879.1"/>
    <property type="molecule type" value="Genomic_DNA"/>
</dbReference>